<reference evidence="1" key="1">
    <citation type="journal article" date="2014" name="Front. Microbiol.">
        <title>High frequency of phylogenetically diverse reductive dehalogenase-homologous genes in deep subseafloor sedimentary metagenomes.</title>
        <authorList>
            <person name="Kawai M."/>
            <person name="Futagami T."/>
            <person name="Toyoda A."/>
            <person name="Takaki Y."/>
            <person name="Nishi S."/>
            <person name="Hori S."/>
            <person name="Arai W."/>
            <person name="Tsubouchi T."/>
            <person name="Morono Y."/>
            <person name="Uchiyama I."/>
            <person name="Ito T."/>
            <person name="Fujiyama A."/>
            <person name="Inagaki F."/>
            <person name="Takami H."/>
        </authorList>
    </citation>
    <scope>NUCLEOTIDE SEQUENCE</scope>
    <source>
        <strain evidence="1">Expedition CK06-06</strain>
    </source>
</reference>
<comment type="caution">
    <text evidence="1">The sequence shown here is derived from an EMBL/GenBank/DDBJ whole genome shotgun (WGS) entry which is preliminary data.</text>
</comment>
<feature type="non-terminal residue" evidence="1">
    <location>
        <position position="1"/>
    </location>
</feature>
<evidence type="ECO:0000313" key="1">
    <source>
        <dbReference type="EMBL" id="GAG16833.1"/>
    </source>
</evidence>
<proteinExistence type="predicted"/>
<dbReference type="Gene3D" id="1.25.10.10">
    <property type="entry name" value="Leucine-rich Repeat Variant"/>
    <property type="match status" value="1"/>
</dbReference>
<dbReference type="InterPro" id="IPR011989">
    <property type="entry name" value="ARM-like"/>
</dbReference>
<protein>
    <submittedName>
        <fullName evidence="1">Uncharacterized protein</fullName>
    </submittedName>
</protein>
<sequence length="256" mass="27901">RDQLMRHFQQGCNDLGIPKDIVVLVPKTKTAKVADVITKPGKIAVRSDFACRAPPFGADTAESCAFQIVVNDILRHEYEELQSGSHQQACQASYAYFAGHPQQLSQFLKAVDKFSLRLEKDYRLGLLKVELALKGRSLPVRQHRATPLEVVANPNRYSLLSRQLAFRTLGANPSSQAIVALAEALGDYATAEAANSALVSIAAKAERERPDLTGFVVDTLNEVLNSEGYASKVAVEALSEIGTNQAVSYLFRALSV</sequence>
<dbReference type="EMBL" id="BARS01037925">
    <property type="protein sequence ID" value="GAG16833.1"/>
    <property type="molecule type" value="Genomic_DNA"/>
</dbReference>
<organism evidence="1">
    <name type="scientific">marine sediment metagenome</name>
    <dbReference type="NCBI Taxonomy" id="412755"/>
    <lineage>
        <taxon>unclassified sequences</taxon>
        <taxon>metagenomes</taxon>
        <taxon>ecological metagenomes</taxon>
    </lineage>
</organism>
<accession>X0VWL0</accession>
<dbReference type="AlphaFoldDB" id="X0VWL0"/>
<gene>
    <name evidence="1" type="ORF">S01H1_58095</name>
</gene>
<feature type="non-terminal residue" evidence="1">
    <location>
        <position position="256"/>
    </location>
</feature>
<name>X0VWL0_9ZZZZ</name>